<feature type="domain" description="Aminoglycoside phosphotransferase" evidence="2">
    <location>
        <begin position="84"/>
        <end position="242"/>
    </location>
</feature>
<organism evidence="3 4">
    <name type="scientific">Diplogelasinospora grovesii</name>
    <dbReference type="NCBI Taxonomy" id="303347"/>
    <lineage>
        <taxon>Eukaryota</taxon>
        <taxon>Fungi</taxon>
        <taxon>Dikarya</taxon>
        <taxon>Ascomycota</taxon>
        <taxon>Pezizomycotina</taxon>
        <taxon>Sordariomycetes</taxon>
        <taxon>Sordariomycetidae</taxon>
        <taxon>Sordariales</taxon>
        <taxon>Diplogelasinosporaceae</taxon>
        <taxon>Diplogelasinospora</taxon>
    </lineage>
</organism>
<accession>A0AAN6S6Y9</accession>
<name>A0AAN6S6Y9_9PEZI</name>
<dbReference type="PANTHER" id="PTHR21310:SF39">
    <property type="entry name" value="AMINOGLYCOSIDE PHOSPHOTRANSFERASE DOMAIN-CONTAINING PROTEIN"/>
    <property type="match status" value="1"/>
</dbReference>
<dbReference type="AlphaFoldDB" id="A0AAN6S6Y9"/>
<sequence length="266" mass="30389">MLGFMDAWPQPSRDPEARDDSVSFPLDEQDLSTISDQKIAALCFSAPKLHEFGDHLNVARISKSLVIKGGRGVRPHDSQNMVFAAETLNLPVPKVHRAFVEDVPGPTDGTLVKGHFIVMDYVPGPTVEECWDKLDETHSPRPTSWTYWRASDHKLEGPWFTDNGAGPFATLQDLEDWCNHKIDICIKFNQLPWHARYLKRFRFNKLVLAHQDIAPRNLILDAQGKVWLIDWGLSGVYPPGFEQARNEQFVDMVLDRLSDRREDVME</sequence>
<dbReference type="InterPro" id="IPR051678">
    <property type="entry name" value="AGP_Transferase"/>
</dbReference>
<protein>
    <submittedName>
        <fullName evidence="3">Kinase-like domain protein</fullName>
    </submittedName>
</protein>
<comment type="caution">
    <text evidence="3">The sequence shown here is derived from an EMBL/GenBank/DDBJ whole genome shotgun (WGS) entry which is preliminary data.</text>
</comment>
<dbReference type="InterPro" id="IPR011009">
    <property type="entry name" value="Kinase-like_dom_sf"/>
</dbReference>
<dbReference type="EMBL" id="MU853766">
    <property type="protein sequence ID" value="KAK3943427.1"/>
    <property type="molecule type" value="Genomic_DNA"/>
</dbReference>
<dbReference type="Proteomes" id="UP001303473">
    <property type="component" value="Unassembled WGS sequence"/>
</dbReference>
<dbReference type="Gene3D" id="3.90.1200.10">
    <property type="match status" value="1"/>
</dbReference>
<keyword evidence="3" id="KW-0418">Kinase</keyword>
<dbReference type="SUPFAM" id="SSF56112">
    <property type="entry name" value="Protein kinase-like (PK-like)"/>
    <property type="match status" value="1"/>
</dbReference>
<evidence type="ECO:0000259" key="2">
    <source>
        <dbReference type="Pfam" id="PF01636"/>
    </source>
</evidence>
<reference evidence="4" key="1">
    <citation type="journal article" date="2023" name="Mol. Phylogenet. Evol.">
        <title>Genome-scale phylogeny and comparative genomics of the fungal order Sordariales.</title>
        <authorList>
            <person name="Hensen N."/>
            <person name="Bonometti L."/>
            <person name="Westerberg I."/>
            <person name="Brannstrom I.O."/>
            <person name="Guillou S."/>
            <person name="Cros-Aarteil S."/>
            <person name="Calhoun S."/>
            <person name="Haridas S."/>
            <person name="Kuo A."/>
            <person name="Mondo S."/>
            <person name="Pangilinan J."/>
            <person name="Riley R."/>
            <person name="LaButti K."/>
            <person name="Andreopoulos B."/>
            <person name="Lipzen A."/>
            <person name="Chen C."/>
            <person name="Yan M."/>
            <person name="Daum C."/>
            <person name="Ng V."/>
            <person name="Clum A."/>
            <person name="Steindorff A."/>
            <person name="Ohm R.A."/>
            <person name="Martin F."/>
            <person name="Silar P."/>
            <person name="Natvig D.O."/>
            <person name="Lalanne C."/>
            <person name="Gautier V."/>
            <person name="Ament-Velasquez S.L."/>
            <person name="Kruys A."/>
            <person name="Hutchinson M.I."/>
            <person name="Powell A.J."/>
            <person name="Barry K."/>
            <person name="Miller A.N."/>
            <person name="Grigoriev I.V."/>
            <person name="Debuchy R."/>
            <person name="Gladieux P."/>
            <person name="Hiltunen Thoren M."/>
            <person name="Johannesson H."/>
        </authorList>
    </citation>
    <scope>NUCLEOTIDE SEQUENCE [LARGE SCALE GENOMIC DNA]</scope>
    <source>
        <strain evidence="4">CBS 340.73</strain>
    </source>
</reference>
<dbReference type="Pfam" id="PF01636">
    <property type="entry name" value="APH"/>
    <property type="match status" value="1"/>
</dbReference>
<dbReference type="PANTHER" id="PTHR21310">
    <property type="entry name" value="AMINOGLYCOSIDE PHOSPHOTRANSFERASE-RELATED-RELATED"/>
    <property type="match status" value="1"/>
</dbReference>
<feature type="region of interest" description="Disordered" evidence="1">
    <location>
        <begin position="1"/>
        <end position="23"/>
    </location>
</feature>
<gene>
    <name evidence="3" type="ORF">QBC46DRAFT_420921</name>
</gene>
<keyword evidence="3" id="KW-0808">Transferase</keyword>
<evidence type="ECO:0000313" key="4">
    <source>
        <dbReference type="Proteomes" id="UP001303473"/>
    </source>
</evidence>
<dbReference type="InterPro" id="IPR002575">
    <property type="entry name" value="Aminoglycoside_PTrfase"/>
</dbReference>
<evidence type="ECO:0000313" key="3">
    <source>
        <dbReference type="EMBL" id="KAK3943427.1"/>
    </source>
</evidence>
<proteinExistence type="predicted"/>
<dbReference type="GO" id="GO:0016301">
    <property type="term" value="F:kinase activity"/>
    <property type="evidence" value="ECO:0007669"/>
    <property type="project" value="UniProtKB-KW"/>
</dbReference>
<keyword evidence="4" id="KW-1185">Reference proteome</keyword>
<evidence type="ECO:0000256" key="1">
    <source>
        <dbReference type="SAM" id="MobiDB-lite"/>
    </source>
</evidence>